<proteinExistence type="predicted"/>
<protein>
    <submittedName>
        <fullName evidence="1">Uncharacterized protein</fullName>
    </submittedName>
</protein>
<keyword evidence="2" id="KW-1185">Reference proteome</keyword>
<organism evidence="1 2">
    <name type="scientific">Caerostris extrusa</name>
    <name type="common">Bark spider</name>
    <name type="synonym">Caerostris bankana</name>
    <dbReference type="NCBI Taxonomy" id="172846"/>
    <lineage>
        <taxon>Eukaryota</taxon>
        <taxon>Metazoa</taxon>
        <taxon>Ecdysozoa</taxon>
        <taxon>Arthropoda</taxon>
        <taxon>Chelicerata</taxon>
        <taxon>Arachnida</taxon>
        <taxon>Araneae</taxon>
        <taxon>Araneomorphae</taxon>
        <taxon>Entelegynae</taxon>
        <taxon>Araneoidea</taxon>
        <taxon>Araneidae</taxon>
        <taxon>Caerostris</taxon>
    </lineage>
</organism>
<sequence>MASEIASIVTLRCQTRPPALIRDLIAYLNSNSDDKKIRLGRLAPEHKEHQSFFPREVTLDKHRRRC</sequence>
<comment type="caution">
    <text evidence="1">The sequence shown here is derived from an EMBL/GenBank/DDBJ whole genome shotgun (WGS) entry which is preliminary data.</text>
</comment>
<name>A0AAV4QHD5_CAEEX</name>
<accession>A0AAV4QHD5</accession>
<dbReference type="EMBL" id="BPLR01006265">
    <property type="protein sequence ID" value="GIY08545.1"/>
    <property type="molecule type" value="Genomic_DNA"/>
</dbReference>
<evidence type="ECO:0000313" key="2">
    <source>
        <dbReference type="Proteomes" id="UP001054945"/>
    </source>
</evidence>
<gene>
    <name evidence="1" type="ORF">CEXT_404271</name>
</gene>
<dbReference type="AlphaFoldDB" id="A0AAV4QHD5"/>
<dbReference type="Proteomes" id="UP001054945">
    <property type="component" value="Unassembled WGS sequence"/>
</dbReference>
<evidence type="ECO:0000313" key="1">
    <source>
        <dbReference type="EMBL" id="GIY08545.1"/>
    </source>
</evidence>
<reference evidence="1 2" key="1">
    <citation type="submission" date="2021-06" db="EMBL/GenBank/DDBJ databases">
        <title>Caerostris extrusa draft genome.</title>
        <authorList>
            <person name="Kono N."/>
            <person name="Arakawa K."/>
        </authorList>
    </citation>
    <scope>NUCLEOTIDE SEQUENCE [LARGE SCALE GENOMIC DNA]</scope>
</reference>